<dbReference type="Pfam" id="PF08281">
    <property type="entry name" value="Sigma70_r4_2"/>
    <property type="match status" value="1"/>
</dbReference>
<dbReference type="GO" id="GO:0006352">
    <property type="term" value="P:DNA-templated transcription initiation"/>
    <property type="evidence" value="ECO:0007669"/>
    <property type="project" value="InterPro"/>
</dbReference>
<proteinExistence type="inferred from homology"/>
<dbReference type="NCBIfam" id="TIGR02937">
    <property type="entry name" value="sigma70-ECF"/>
    <property type="match status" value="1"/>
</dbReference>
<dbReference type="InterPro" id="IPR007627">
    <property type="entry name" value="RNA_pol_sigma70_r2"/>
</dbReference>
<evidence type="ECO:0000313" key="8">
    <source>
        <dbReference type="EMBL" id="NEA29810.1"/>
    </source>
</evidence>
<dbReference type="Gene3D" id="1.10.10.10">
    <property type="entry name" value="Winged helix-like DNA-binding domain superfamily/Winged helix DNA-binding domain"/>
    <property type="match status" value="1"/>
</dbReference>
<comment type="similarity">
    <text evidence="1">Belongs to the sigma-70 factor family. ECF subfamily.</text>
</comment>
<sequence>MTASPRDAPVTAPARGTEDTGRPSHTGDARDAEDDASLIERSRDEPEAFAELYDRHAPSIHRYVRRRLGDQAADDVVAETFLAAFRRRERYDLARPDALPWLYGIAANLIGKHRRSEVRMLRALARTGTDPVTDSIEGADARVSAAACSRELAGALAGLPASDRDVLLLVAWADLSYQQVAEALSIPLGTVRSRLNRARRKVREALGGSDPTDVQEETE</sequence>
<dbReference type="InterPro" id="IPR013324">
    <property type="entry name" value="RNA_pol_sigma_r3/r4-like"/>
</dbReference>
<evidence type="ECO:0000313" key="9">
    <source>
        <dbReference type="Proteomes" id="UP000475532"/>
    </source>
</evidence>
<dbReference type="Pfam" id="PF04542">
    <property type="entry name" value="Sigma70_r2"/>
    <property type="match status" value="1"/>
</dbReference>
<feature type="compositionally biased region" description="Basic and acidic residues" evidence="5">
    <location>
        <begin position="16"/>
        <end position="30"/>
    </location>
</feature>
<name>A0A6L9QWA5_9ACTN</name>
<evidence type="ECO:0000256" key="1">
    <source>
        <dbReference type="ARBA" id="ARBA00010641"/>
    </source>
</evidence>
<dbReference type="InterPro" id="IPR036388">
    <property type="entry name" value="WH-like_DNA-bd_sf"/>
</dbReference>
<organism evidence="8 9">
    <name type="scientific">Actinomadura bangladeshensis</name>
    <dbReference type="NCBI Taxonomy" id="453573"/>
    <lineage>
        <taxon>Bacteria</taxon>
        <taxon>Bacillati</taxon>
        <taxon>Actinomycetota</taxon>
        <taxon>Actinomycetes</taxon>
        <taxon>Streptosporangiales</taxon>
        <taxon>Thermomonosporaceae</taxon>
        <taxon>Actinomadura</taxon>
    </lineage>
</organism>
<dbReference type="GO" id="GO:0016987">
    <property type="term" value="F:sigma factor activity"/>
    <property type="evidence" value="ECO:0007669"/>
    <property type="project" value="UniProtKB-KW"/>
</dbReference>
<dbReference type="EMBL" id="JAAGLI010001242">
    <property type="protein sequence ID" value="NEA29810.1"/>
    <property type="molecule type" value="Genomic_DNA"/>
</dbReference>
<gene>
    <name evidence="8" type="ORF">G3I70_46010</name>
</gene>
<keyword evidence="2" id="KW-0805">Transcription regulation</keyword>
<dbReference type="Gene3D" id="1.10.1740.10">
    <property type="match status" value="1"/>
</dbReference>
<dbReference type="Proteomes" id="UP000475532">
    <property type="component" value="Unassembled WGS sequence"/>
</dbReference>
<evidence type="ECO:0000256" key="5">
    <source>
        <dbReference type="SAM" id="MobiDB-lite"/>
    </source>
</evidence>
<dbReference type="GO" id="GO:0003677">
    <property type="term" value="F:DNA binding"/>
    <property type="evidence" value="ECO:0007669"/>
    <property type="project" value="InterPro"/>
</dbReference>
<dbReference type="SUPFAM" id="SSF88946">
    <property type="entry name" value="Sigma2 domain of RNA polymerase sigma factors"/>
    <property type="match status" value="1"/>
</dbReference>
<keyword evidence="3" id="KW-0731">Sigma factor</keyword>
<evidence type="ECO:0000256" key="2">
    <source>
        <dbReference type="ARBA" id="ARBA00023015"/>
    </source>
</evidence>
<dbReference type="PANTHER" id="PTHR43133:SF25">
    <property type="entry name" value="RNA POLYMERASE SIGMA FACTOR RFAY-RELATED"/>
    <property type="match status" value="1"/>
</dbReference>
<keyword evidence="4" id="KW-0804">Transcription</keyword>
<dbReference type="InterPro" id="IPR014284">
    <property type="entry name" value="RNA_pol_sigma-70_dom"/>
</dbReference>
<evidence type="ECO:0000256" key="4">
    <source>
        <dbReference type="ARBA" id="ARBA00023163"/>
    </source>
</evidence>
<evidence type="ECO:0000259" key="6">
    <source>
        <dbReference type="Pfam" id="PF04542"/>
    </source>
</evidence>
<dbReference type="InterPro" id="IPR013325">
    <property type="entry name" value="RNA_pol_sigma_r2"/>
</dbReference>
<feature type="domain" description="RNA polymerase sigma factor 70 region 4 type 2" evidence="7">
    <location>
        <begin position="150"/>
        <end position="201"/>
    </location>
</feature>
<reference evidence="8 9" key="1">
    <citation type="submission" date="2020-01" db="EMBL/GenBank/DDBJ databases">
        <title>Insect and environment-associated Actinomycetes.</title>
        <authorList>
            <person name="Currrie C."/>
            <person name="Chevrette M."/>
            <person name="Carlson C."/>
            <person name="Stubbendieck R."/>
            <person name="Wendt-Pienkowski E."/>
        </authorList>
    </citation>
    <scope>NUCLEOTIDE SEQUENCE [LARGE SCALE GENOMIC DNA]</scope>
    <source>
        <strain evidence="8 9">SID10258</strain>
    </source>
</reference>
<dbReference type="SUPFAM" id="SSF88659">
    <property type="entry name" value="Sigma3 and sigma4 domains of RNA polymerase sigma factors"/>
    <property type="match status" value="1"/>
</dbReference>
<dbReference type="AlphaFoldDB" id="A0A6L9QWA5"/>
<accession>A0A6L9QWA5</accession>
<dbReference type="InterPro" id="IPR039425">
    <property type="entry name" value="RNA_pol_sigma-70-like"/>
</dbReference>
<evidence type="ECO:0000259" key="7">
    <source>
        <dbReference type="Pfam" id="PF08281"/>
    </source>
</evidence>
<dbReference type="PANTHER" id="PTHR43133">
    <property type="entry name" value="RNA POLYMERASE ECF-TYPE SIGMA FACTO"/>
    <property type="match status" value="1"/>
</dbReference>
<feature type="domain" description="RNA polymerase sigma-70 region 2" evidence="6">
    <location>
        <begin position="52"/>
        <end position="118"/>
    </location>
</feature>
<comment type="caution">
    <text evidence="8">The sequence shown here is derived from an EMBL/GenBank/DDBJ whole genome shotgun (WGS) entry which is preliminary data.</text>
</comment>
<dbReference type="InterPro" id="IPR013249">
    <property type="entry name" value="RNA_pol_sigma70_r4_t2"/>
</dbReference>
<feature type="region of interest" description="Disordered" evidence="5">
    <location>
        <begin position="1"/>
        <end position="43"/>
    </location>
</feature>
<dbReference type="CDD" id="cd06171">
    <property type="entry name" value="Sigma70_r4"/>
    <property type="match status" value="1"/>
</dbReference>
<evidence type="ECO:0000256" key="3">
    <source>
        <dbReference type="ARBA" id="ARBA00023082"/>
    </source>
</evidence>
<protein>
    <submittedName>
        <fullName evidence="8">Sigma-70 family RNA polymerase sigma factor</fullName>
    </submittedName>
</protein>